<sequence>MKERKDIKLICHEDDEKNGLEIMLKSKEVSITF</sequence>
<reference evidence="1" key="1">
    <citation type="journal article" date="2020" name="Nature">
        <title>Giant virus diversity and host interactions through global metagenomics.</title>
        <authorList>
            <person name="Schulz F."/>
            <person name="Roux S."/>
            <person name="Paez-Espino D."/>
            <person name="Jungbluth S."/>
            <person name="Walsh D.A."/>
            <person name="Denef V.J."/>
            <person name="McMahon K.D."/>
            <person name="Konstantinidis K.T."/>
            <person name="Eloe-Fadrosh E.A."/>
            <person name="Kyrpides N.C."/>
            <person name="Woyke T."/>
        </authorList>
    </citation>
    <scope>NUCLEOTIDE SEQUENCE</scope>
    <source>
        <strain evidence="1">GVMAG-M-3300025676-16</strain>
    </source>
</reference>
<proteinExistence type="predicted"/>
<protein>
    <submittedName>
        <fullName evidence="1">Uncharacterized protein</fullName>
    </submittedName>
</protein>
<dbReference type="EMBL" id="MN740294">
    <property type="protein sequence ID" value="QHT98557.1"/>
    <property type="molecule type" value="Genomic_DNA"/>
</dbReference>
<accession>A0A6C0J3M4</accession>
<dbReference type="AlphaFoldDB" id="A0A6C0J3M4"/>
<evidence type="ECO:0000313" key="1">
    <source>
        <dbReference type="EMBL" id="QHT98557.1"/>
    </source>
</evidence>
<name>A0A6C0J3M4_9ZZZZ</name>
<organism evidence="1">
    <name type="scientific">viral metagenome</name>
    <dbReference type="NCBI Taxonomy" id="1070528"/>
    <lineage>
        <taxon>unclassified sequences</taxon>
        <taxon>metagenomes</taxon>
        <taxon>organismal metagenomes</taxon>
    </lineage>
</organism>